<dbReference type="InterPro" id="IPR055102">
    <property type="entry name" value="PDXDC1-like_3rd"/>
</dbReference>
<dbReference type="AlphaFoldDB" id="A0A8D9F0G3"/>
<feature type="compositionally biased region" description="Low complexity" evidence="1">
    <location>
        <begin position="172"/>
        <end position="188"/>
    </location>
</feature>
<evidence type="ECO:0000313" key="3">
    <source>
        <dbReference type="EMBL" id="CAG6772721.1"/>
    </source>
</evidence>
<sequence length="230" mass="25105">MPGWAGLGGVRYVPPAWGNADTDQAKAELNRLNVQVVRQLRTSDAAFSLGEGTDGLACVRFGMVTVETDITELLSLVEETGQQEEESWKFIDSMAEVVRQGILTATQDLQKENEDKLWQEGILRHVPVFGSLVNWWSPVDKDPTRVKGRTLDLAAGRIETTENIYKSHAQATPSSTPTPQLTPQLTPPVEKSTPSNPIPTPTQTPLPVNSAEDINNVTPAAPIQVNQEQA</sequence>
<proteinExistence type="predicted"/>
<feature type="region of interest" description="Disordered" evidence="1">
    <location>
        <begin position="168"/>
        <end position="230"/>
    </location>
</feature>
<name>A0A8D9F0G3_9HEMI</name>
<dbReference type="EMBL" id="HBUF01589049">
    <property type="protein sequence ID" value="CAG6772721.1"/>
    <property type="molecule type" value="Transcribed_RNA"/>
</dbReference>
<reference evidence="3" key="1">
    <citation type="submission" date="2021-05" db="EMBL/GenBank/DDBJ databases">
        <authorList>
            <person name="Alioto T."/>
            <person name="Alioto T."/>
            <person name="Gomez Garrido J."/>
        </authorList>
    </citation>
    <scope>NUCLEOTIDE SEQUENCE</scope>
</reference>
<feature type="domain" description="PDXDC1-like third" evidence="2">
    <location>
        <begin position="1"/>
        <end position="89"/>
    </location>
</feature>
<feature type="compositionally biased region" description="Polar residues" evidence="1">
    <location>
        <begin position="205"/>
        <end position="230"/>
    </location>
</feature>
<evidence type="ECO:0000256" key="1">
    <source>
        <dbReference type="SAM" id="MobiDB-lite"/>
    </source>
</evidence>
<dbReference type="Pfam" id="PF22937">
    <property type="entry name" value="PDXDC1-like_cen2"/>
    <property type="match status" value="1"/>
</dbReference>
<protein>
    <submittedName>
        <fullName evidence="3">Pyridoxal-dependent decarboxylase domain-containing protein 1</fullName>
    </submittedName>
</protein>
<accession>A0A8D9F0G3</accession>
<evidence type="ECO:0000259" key="2">
    <source>
        <dbReference type="Pfam" id="PF22937"/>
    </source>
</evidence>
<organism evidence="3">
    <name type="scientific">Cacopsylla melanoneura</name>
    <dbReference type="NCBI Taxonomy" id="428564"/>
    <lineage>
        <taxon>Eukaryota</taxon>
        <taxon>Metazoa</taxon>
        <taxon>Ecdysozoa</taxon>
        <taxon>Arthropoda</taxon>
        <taxon>Hexapoda</taxon>
        <taxon>Insecta</taxon>
        <taxon>Pterygota</taxon>
        <taxon>Neoptera</taxon>
        <taxon>Paraneoptera</taxon>
        <taxon>Hemiptera</taxon>
        <taxon>Sternorrhyncha</taxon>
        <taxon>Psylloidea</taxon>
        <taxon>Psyllidae</taxon>
        <taxon>Psyllinae</taxon>
        <taxon>Cacopsylla</taxon>
    </lineage>
</organism>